<dbReference type="Proteomes" id="UP001151582">
    <property type="component" value="Unassembled WGS sequence"/>
</dbReference>
<accession>A0A9W8B4K8</accession>
<sequence>MHPTQWQRPHRPPVNADRFASVIGFTCNELERLLNAPQKLGLMLQLEPAYTQICSYYSNQSHASPLTTRILVPSIYKTNDPSPTVLIKLSFELLVKESYQSASATLNRLLSIQASPSTAASNQGPRNPSQMTAKATEQLSPSLQEIQFYLTMTRVLLLTTVPTGQADDTLWAQLLDDILQQHAQLPFKVVLRLALYCIQRHRWADIVRVIRWITQHKQDFVQHEDQMKLLSVVTGISLVMEKFMLAAIPINELIAGAVNTKAPLPAYARTIPNDILRDIQESVFQTILSITSLHHEVRQELITGIRKHVTDPQVAFVTAALFAGILLPPHQTNCLYLLGWLPLVTALPVSVKNSITDDATLHWLHAFQPATATKYPSITLGGKLHVTRLVADLCDKMTASTAVAVKNEHGFDK</sequence>
<proteinExistence type="predicted"/>
<evidence type="ECO:0000313" key="1">
    <source>
        <dbReference type="EMBL" id="KAJ1975717.1"/>
    </source>
</evidence>
<evidence type="ECO:0000313" key="2">
    <source>
        <dbReference type="Proteomes" id="UP001151582"/>
    </source>
</evidence>
<comment type="caution">
    <text evidence="1">The sequence shown here is derived from an EMBL/GenBank/DDBJ whole genome shotgun (WGS) entry which is preliminary data.</text>
</comment>
<reference evidence="1" key="1">
    <citation type="submission" date="2022-07" db="EMBL/GenBank/DDBJ databases">
        <title>Phylogenomic reconstructions and comparative analyses of Kickxellomycotina fungi.</title>
        <authorList>
            <person name="Reynolds N.K."/>
            <person name="Stajich J.E."/>
            <person name="Barry K."/>
            <person name="Grigoriev I.V."/>
            <person name="Crous P."/>
            <person name="Smith M.E."/>
        </authorList>
    </citation>
    <scope>NUCLEOTIDE SEQUENCE</scope>
    <source>
        <strain evidence="1">RSA 567</strain>
    </source>
</reference>
<dbReference type="OrthoDB" id="5563412at2759"/>
<gene>
    <name evidence="1" type="ORF">H4R34_004238</name>
</gene>
<dbReference type="AlphaFoldDB" id="A0A9W8B4K8"/>
<protein>
    <submittedName>
        <fullName evidence="1">Uncharacterized protein</fullName>
    </submittedName>
</protein>
<feature type="non-terminal residue" evidence="1">
    <location>
        <position position="413"/>
    </location>
</feature>
<organism evidence="1 2">
    <name type="scientific">Dimargaris verticillata</name>
    <dbReference type="NCBI Taxonomy" id="2761393"/>
    <lineage>
        <taxon>Eukaryota</taxon>
        <taxon>Fungi</taxon>
        <taxon>Fungi incertae sedis</taxon>
        <taxon>Zoopagomycota</taxon>
        <taxon>Kickxellomycotina</taxon>
        <taxon>Dimargaritomycetes</taxon>
        <taxon>Dimargaritales</taxon>
        <taxon>Dimargaritaceae</taxon>
        <taxon>Dimargaris</taxon>
    </lineage>
</organism>
<dbReference type="EMBL" id="JANBQB010000499">
    <property type="protein sequence ID" value="KAJ1975717.1"/>
    <property type="molecule type" value="Genomic_DNA"/>
</dbReference>
<name>A0A9W8B4K8_9FUNG</name>
<keyword evidence="2" id="KW-1185">Reference proteome</keyword>